<keyword evidence="2" id="KW-1185">Reference proteome</keyword>
<dbReference type="PATRIC" id="fig|1382798.3.peg.1738"/>
<reference evidence="1 2" key="1">
    <citation type="journal article" date="2015" name="Antonie Van Leeuwenhoek">
        <title>Tamlana nanhaiensis sp. nov., isolated from surface seawater collected from the South China Sea.</title>
        <authorList>
            <person name="Liu X."/>
            <person name="Lai Q."/>
            <person name="Du Y."/>
            <person name="Li G."/>
            <person name="Sun F."/>
            <person name="Shao Z."/>
        </authorList>
    </citation>
    <scope>NUCLEOTIDE SEQUENCE [LARGE SCALE GENOMIC DNA]</scope>
    <source>
        <strain evidence="1 2">FHC16</strain>
    </source>
</reference>
<evidence type="ECO:0000313" key="2">
    <source>
        <dbReference type="Proteomes" id="UP000032361"/>
    </source>
</evidence>
<gene>
    <name evidence="1" type="ORF">PK35_15850</name>
</gene>
<evidence type="ECO:0000313" key="1">
    <source>
        <dbReference type="EMBL" id="KJD31303.1"/>
    </source>
</evidence>
<organism evidence="1 2">
    <name type="scientific">Neotamlana nanhaiensis</name>
    <dbReference type="NCBI Taxonomy" id="1382798"/>
    <lineage>
        <taxon>Bacteria</taxon>
        <taxon>Pseudomonadati</taxon>
        <taxon>Bacteroidota</taxon>
        <taxon>Flavobacteriia</taxon>
        <taxon>Flavobacteriales</taxon>
        <taxon>Flavobacteriaceae</taxon>
        <taxon>Neotamlana</taxon>
    </lineage>
</organism>
<dbReference type="Proteomes" id="UP000032361">
    <property type="component" value="Unassembled WGS sequence"/>
</dbReference>
<dbReference type="AlphaFoldDB" id="A0A0D7VY01"/>
<name>A0A0D7VY01_9FLAO</name>
<comment type="caution">
    <text evidence="1">The sequence shown here is derived from an EMBL/GenBank/DDBJ whole genome shotgun (WGS) entry which is preliminary data.</text>
</comment>
<proteinExistence type="predicted"/>
<accession>A0A0D7VY01</accession>
<dbReference type="RefSeq" id="WP_238320933.1">
    <property type="nucleotide sequence ID" value="NZ_JTDV01000016.1"/>
</dbReference>
<dbReference type="EMBL" id="JTDV01000016">
    <property type="protein sequence ID" value="KJD31303.1"/>
    <property type="molecule type" value="Genomic_DNA"/>
</dbReference>
<protein>
    <submittedName>
        <fullName evidence="1">Uncharacterized protein</fullName>
    </submittedName>
</protein>
<sequence length="207" mass="23798">MASFYLSKKNTVLRKLKTYTPKQIAHFKIGEPTKTTGKVLQVTQPFIAPYTKRPCVAYTFKVEQRVSTGKSSHWKTLVKKEDIQDFFIEKQGDMVMIKPTENNYLLYMEQDHKIQSGVLNNPTDKFLNVLKELGVENKNWFGLNKTLRYTERIIEIGETITVGGIAKLKSLSQPIEGYNYSKLATLESTNTHRLIITDHPKAQIKKN</sequence>